<dbReference type="AlphaFoldDB" id="A0A0T9MR43"/>
<dbReference type="EMBL" id="CPZJ01000017">
    <property type="protein sequence ID" value="CNG37255.1"/>
    <property type="molecule type" value="Genomic_DNA"/>
</dbReference>
<organism evidence="1 2">
    <name type="scientific">Yersinia intermedia</name>
    <dbReference type="NCBI Taxonomy" id="631"/>
    <lineage>
        <taxon>Bacteria</taxon>
        <taxon>Pseudomonadati</taxon>
        <taxon>Pseudomonadota</taxon>
        <taxon>Gammaproteobacteria</taxon>
        <taxon>Enterobacterales</taxon>
        <taxon>Yersiniaceae</taxon>
        <taxon>Yersinia</taxon>
    </lineage>
</organism>
<proteinExistence type="predicted"/>
<dbReference type="Pfam" id="PF25855">
    <property type="entry name" value="IpaJ_protease"/>
    <property type="match status" value="1"/>
</dbReference>
<reference evidence="1 2" key="1">
    <citation type="submission" date="2015-03" db="EMBL/GenBank/DDBJ databases">
        <authorList>
            <person name="Murphy D."/>
        </authorList>
    </citation>
    <scope>NUCLEOTIDE SEQUENCE [LARGE SCALE GENOMIC DNA]</scope>
    <source>
        <strain evidence="1 2">BR165/97</strain>
    </source>
</reference>
<name>A0A0T9MR43_YERIN</name>
<evidence type="ECO:0008006" key="3">
    <source>
        <dbReference type="Google" id="ProtNLM"/>
    </source>
</evidence>
<dbReference type="InterPro" id="IPR058988">
    <property type="entry name" value="IpaJ"/>
</dbReference>
<dbReference type="OrthoDB" id="6478159at2"/>
<dbReference type="Proteomes" id="UP000038750">
    <property type="component" value="Unassembled WGS sequence"/>
</dbReference>
<sequence>MPNLTTSIPLNLLLGRRPNSIAQLTQPPFSNECGAYALTAALAAFALWPENTIIAYGENNNVIVQDDDFISAKDKIYGLTGILNPDGGDNVAGGGYNSPAAMAAVAMDFAHTVSVNITAAGLYALGALYPDEQAACVAVVGAANVHTDGVYVDPVDGQVQLICVFSGPQALHILARGSDGRYYDPATGVRNNDWGNPTAEQFEAFSGYEFAGLWLVIS</sequence>
<gene>
    <name evidence="1" type="ORF">ERS008530_03608</name>
</gene>
<dbReference type="eggNOG" id="ENOG5033XFJ">
    <property type="taxonomic scope" value="Bacteria"/>
</dbReference>
<accession>A0A0T9MR43</accession>
<dbReference type="RefSeq" id="WP_050074202.1">
    <property type="nucleotide sequence ID" value="NZ_CPZJ01000017.1"/>
</dbReference>
<evidence type="ECO:0000313" key="1">
    <source>
        <dbReference type="EMBL" id="CNG37255.1"/>
    </source>
</evidence>
<protein>
    <recommendedName>
        <fullName evidence="3">Peptidase C39-like domain-containing protein</fullName>
    </recommendedName>
</protein>
<evidence type="ECO:0000313" key="2">
    <source>
        <dbReference type="Proteomes" id="UP000038750"/>
    </source>
</evidence>